<reference evidence="1" key="1">
    <citation type="submission" date="2022-04" db="EMBL/GenBank/DDBJ databases">
        <title>Genome of the entomopathogenic fungus Entomophthora muscae.</title>
        <authorList>
            <person name="Elya C."/>
            <person name="Lovett B.R."/>
            <person name="Lee E."/>
            <person name="Macias A.M."/>
            <person name="Hajek A.E."/>
            <person name="De Bivort B.L."/>
            <person name="Kasson M.T."/>
            <person name="De Fine Licht H.H."/>
            <person name="Stajich J.E."/>
        </authorList>
    </citation>
    <scope>NUCLEOTIDE SEQUENCE</scope>
    <source>
        <strain evidence="1">Berkeley</strain>
    </source>
</reference>
<sequence length="119" mass="12785">MPSNGDMFMNRYSIYYALVTALSGVVAYPASDNGNLDLNVELGKVIGKVPIFGPILGPVIDSDFNKNNPPEPPIEIPLISLDDLFGNKPQLSDKELYPEGLEIPDNPDLPINSPATASS</sequence>
<dbReference type="EMBL" id="QTSX02001466">
    <property type="protein sequence ID" value="KAJ9081615.1"/>
    <property type="molecule type" value="Genomic_DNA"/>
</dbReference>
<organism evidence="1 2">
    <name type="scientific">Entomophthora muscae</name>
    <dbReference type="NCBI Taxonomy" id="34485"/>
    <lineage>
        <taxon>Eukaryota</taxon>
        <taxon>Fungi</taxon>
        <taxon>Fungi incertae sedis</taxon>
        <taxon>Zoopagomycota</taxon>
        <taxon>Entomophthoromycotina</taxon>
        <taxon>Entomophthoromycetes</taxon>
        <taxon>Entomophthorales</taxon>
        <taxon>Entomophthoraceae</taxon>
        <taxon>Entomophthora</taxon>
    </lineage>
</organism>
<comment type="caution">
    <text evidence="1">The sequence shown here is derived from an EMBL/GenBank/DDBJ whole genome shotgun (WGS) entry which is preliminary data.</text>
</comment>
<dbReference type="Proteomes" id="UP001165960">
    <property type="component" value="Unassembled WGS sequence"/>
</dbReference>
<gene>
    <name evidence="1" type="ORF">DSO57_1012731</name>
</gene>
<keyword evidence="2" id="KW-1185">Reference proteome</keyword>
<proteinExistence type="predicted"/>
<accession>A0ACC2U4F9</accession>
<evidence type="ECO:0000313" key="2">
    <source>
        <dbReference type="Proteomes" id="UP001165960"/>
    </source>
</evidence>
<name>A0ACC2U4F9_9FUNG</name>
<protein>
    <submittedName>
        <fullName evidence="1">Uncharacterized protein</fullName>
    </submittedName>
</protein>
<evidence type="ECO:0000313" key="1">
    <source>
        <dbReference type="EMBL" id="KAJ9081615.1"/>
    </source>
</evidence>